<dbReference type="InterPro" id="IPR013815">
    <property type="entry name" value="ATP_grasp_subdomain_1"/>
</dbReference>
<feature type="binding site" evidence="15">
    <location>
        <position position="307"/>
    </location>
    <ligand>
        <name>Mg(2+)</name>
        <dbReference type="ChEBI" id="CHEBI:18420"/>
        <label>2</label>
    </ligand>
</feature>
<dbReference type="GO" id="GO:0005829">
    <property type="term" value="C:cytosol"/>
    <property type="evidence" value="ECO:0007669"/>
    <property type="project" value="TreeGrafter"/>
</dbReference>
<gene>
    <name evidence="12" type="primary">ddl</name>
    <name evidence="18" type="ORF">AKG39_18465</name>
</gene>
<dbReference type="InterPro" id="IPR005905">
    <property type="entry name" value="D_ala_D_ala"/>
</dbReference>
<comment type="cofactor">
    <cofactor evidence="1">
        <name>Mn(2+)</name>
        <dbReference type="ChEBI" id="CHEBI:29035"/>
    </cofactor>
</comment>
<dbReference type="GO" id="GO:0071555">
    <property type="term" value="P:cell wall organization"/>
    <property type="evidence" value="ECO:0007669"/>
    <property type="project" value="UniProtKB-KW"/>
</dbReference>
<dbReference type="PROSITE" id="PS00844">
    <property type="entry name" value="DALA_DALA_LIGASE_2"/>
    <property type="match status" value="1"/>
</dbReference>
<feature type="binding site" evidence="14">
    <location>
        <begin position="306"/>
        <end position="307"/>
    </location>
    <ligand>
        <name>ATP</name>
        <dbReference type="ChEBI" id="CHEBI:30616"/>
    </ligand>
</feature>
<keyword evidence="5 14" id="KW-0547">Nucleotide-binding</keyword>
<evidence type="ECO:0000313" key="18">
    <source>
        <dbReference type="EMBL" id="KNZ40291.1"/>
    </source>
</evidence>
<feature type="binding site" evidence="15">
    <location>
        <position position="307"/>
    </location>
    <ligand>
        <name>Mg(2+)</name>
        <dbReference type="ChEBI" id="CHEBI:18420"/>
        <label>1</label>
    </ligand>
</feature>
<dbReference type="Pfam" id="PF07478">
    <property type="entry name" value="Dala_Dala_lig_C"/>
    <property type="match status" value="1"/>
</dbReference>
<evidence type="ECO:0000313" key="19">
    <source>
        <dbReference type="Proteomes" id="UP000036873"/>
    </source>
</evidence>
<dbReference type="PROSITE" id="PS50975">
    <property type="entry name" value="ATP_GRASP"/>
    <property type="match status" value="1"/>
</dbReference>
<feature type="binding site" evidence="14">
    <location>
        <begin position="212"/>
        <end position="219"/>
    </location>
    <ligand>
        <name>ATP</name>
        <dbReference type="ChEBI" id="CHEBI:30616"/>
    </ligand>
</feature>
<evidence type="ECO:0000256" key="3">
    <source>
        <dbReference type="ARBA" id="ARBA00022598"/>
    </source>
</evidence>
<dbReference type="UniPathway" id="UPA00219"/>
<dbReference type="InterPro" id="IPR011761">
    <property type="entry name" value="ATP-grasp"/>
</dbReference>
<dbReference type="InterPro" id="IPR011127">
    <property type="entry name" value="Dala_Dala_lig_N"/>
</dbReference>
<dbReference type="SUPFAM" id="SSF52440">
    <property type="entry name" value="PreATP-grasp domain"/>
    <property type="match status" value="1"/>
</dbReference>
<sequence>MGNKLNIGIVFGGQSGEHEVSRVSAYNVLGVINQEKYNVITIGITKKGKWYLYSGEHIKIKDGSWEQDTKNLIGDFSIFSDPVITNIDIFFPVLHGPMGEDGTIQGVFEMLNKPYVGCGVLSSAVGMDKVFSKVMFQSVGIPTGNYAYFRENDWKKDPVGTLDGMEKILSYPIFVKPANMGSSVGINKAHDRDELIEAVEEALIYDQKIILEAFVKGREIECAVLDDGGVLRASIAGEVIPSKEFYDYEAKYSDTEDSKVVIPADISEEAMKKIREYAVMAFEAIEGSGLSRVDFFLTEDGSILINEVNTLPGFTNISMYPKMWEATGINYSELVDKIIASANRKRVTLSL</sequence>
<evidence type="ECO:0000259" key="17">
    <source>
        <dbReference type="PROSITE" id="PS50975"/>
    </source>
</evidence>
<comment type="similarity">
    <text evidence="2 12">Belongs to the D-alanine--D-alanine ligase family.</text>
</comment>
<evidence type="ECO:0000256" key="16">
    <source>
        <dbReference type="PROSITE-ProRule" id="PRU00409"/>
    </source>
</evidence>
<feature type="binding site" evidence="14">
    <location>
        <begin position="182"/>
        <end position="183"/>
    </location>
    <ligand>
        <name>ATP</name>
        <dbReference type="ChEBI" id="CHEBI:30616"/>
    </ligand>
</feature>
<dbReference type="Proteomes" id="UP000036873">
    <property type="component" value="Unassembled WGS sequence"/>
</dbReference>
<dbReference type="InterPro" id="IPR016185">
    <property type="entry name" value="PreATP-grasp_dom_sf"/>
</dbReference>
<dbReference type="InterPro" id="IPR011095">
    <property type="entry name" value="Dala_Dala_lig_C"/>
</dbReference>
<dbReference type="EC" id="6.3.2.4" evidence="12"/>
<comment type="function">
    <text evidence="12">Cell wall formation.</text>
</comment>
<dbReference type="Gene3D" id="3.40.50.20">
    <property type="match status" value="1"/>
</dbReference>
<dbReference type="PIRSF" id="PIRSF039102">
    <property type="entry name" value="Ddl/VanB"/>
    <property type="match status" value="1"/>
</dbReference>
<evidence type="ECO:0000256" key="8">
    <source>
        <dbReference type="ARBA" id="ARBA00022960"/>
    </source>
</evidence>
<reference evidence="19" key="1">
    <citation type="submission" date="2015-07" db="EMBL/GenBank/DDBJ databases">
        <title>Draft genome sequence of Acetobacterium bakii DSM 8293, a potential psychrophilic chemical producer through syngas fermentation.</title>
        <authorList>
            <person name="Song Y."/>
            <person name="Hwang S."/>
            <person name="Cho B.-K."/>
        </authorList>
    </citation>
    <scope>NUCLEOTIDE SEQUENCE [LARGE SCALE GENOMIC DNA]</scope>
    <source>
        <strain evidence="19">DSM 8239</strain>
    </source>
</reference>
<evidence type="ECO:0000256" key="15">
    <source>
        <dbReference type="PIRSR" id="PIRSR039102-3"/>
    </source>
</evidence>
<evidence type="ECO:0000256" key="1">
    <source>
        <dbReference type="ARBA" id="ARBA00001936"/>
    </source>
</evidence>
<dbReference type="InterPro" id="IPR000291">
    <property type="entry name" value="D-Ala_lig_Van_CS"/>
</dbReference>
<dbReference type="GO" id="GO:0046872">
    <property type="term" value="F:metal ion binding"/>
    <property type="evidence" value="ECO:0007669"/>
    <property type="project" value="UniProtKB-KW"/>
</dbReference>
<protein>
    <recommendedName>
        <fullName evidence="12">D-alanine--D-alanine ligase</fullName>
        <ecNumber evidence="12">6.3.2.4</ecNumber>
    </recommendedName>
    <alternativeName>
        <fullName evidence="12">D-Ala-D-Ala ligase</fullName>
    </alternativeName>
    <alternativeName>
        <fullName evidence="12">D-alanylalanine synthetase</fullName>
    </alternativeName>
</protein>
<feature type="binding site" evidence="15">
    <location>
        <position position="294"/>
    </location>
    <ligand>
        <name>Mg(2+)</name>
        <dbReference type="ChEBI" id="CHEBI:18420"/>
        <label>1</label>
    </ligand>
</feature>
<dbReference type="NCBIfam" id="TIGR01205">
    <property type="entry name" value="D_ala_D_alaTIGR"/>
    <property type="match status" value="1"/>
</dbReference>
<comment type="cofactor">
    <cofactor evidence="15">
        <name>Mg(2+)</name>
        <dbReference type="ChEBI" id="CHEBI:18420"/>
    </cofactor>
    <cofactor evidence="15">
        <name>Mn(2+)</name>
        <dbReference type="ChEBI" id="CHEBI:29035"/>
    </cofactor>
    <text evidence="15">Binds 2 magnesium or manganese ions per subunit.</text>
</comment>
<dbReference type="GO" id="GO:0008360">
    <property type="term" value="P:regulation of cell shape"/>
    <property type="evidence" value="ECO:0007669"/>
    <property type="project" value="UniProtKB-KW"/>
</dbReference>
<organism evidence="18 19">
    <name type="scientific">Acetobacterium bakii</name>
    <dbReference type="NCBI Taxonomy" id="52689"/>
    <lineage>
        <taxon>Bacteria</taxon>
        <taxon>Bacillati</taxon>
        <taxon>Bacillota</taxon>
        <taxon>Clostridia</taxon>
        <taxon>Eubacteriales</taxon>
        <taxon>Eubacteriaceae</taxon>
        <taxon>Acetobacterium</taxon>
    </lineage>
</organism>
<keyword evidence="12" id="KW-0963">Cytoplasm</keyword>
<keyword evidence="19" id="KW-1185">Reference proteome</keyword>
<dbReference type="NCBIfam" id="NF002528">
    <property type="entry name" value="PRK01966.1-4"/>
    <property type="match status" value="1"/>
</dbReference>
<evidence type="ECO:0000256" key="4">
    <source>
        <dbReference type="ARBA" id="ARBA00022723"/>
    </source>
</evidence>
<evidence type="ECO:0000256" key="5">
    <source>
        <dbReference type="ARBA" id="ARBA00022741"/>
    </source>
</evidence>
<dbReference type="RefSeq" id="WP_050741898.1">
    <property type="nucleotide sequence ID" value="NZ_LGYO01000069.1"/>
</dbReference>
<feature type="active site" evidence="13">
    <location>
        <position position="318"/>
    </location>
</feature>
<dbReference type="STRING" id="52689.AKG39_18465"/>
<feature type="domain" description="ATP-grasp" evidence="17">
    <location>
        <begin position="133"/>
        <end position="340"/>
    </location>
</feature>
<comment type="catalytic activity">
    <reaction evidence="12">
        <text>2 D-alanine + ATP = D-alanyl-D-alanine + ADP + phosphate + H(+)</text>
        <dbReference type="Rhea" id="RHEA:11224"/>
        <dbReference type="ChEBI" id="CHEBI:15378"/>
        <dbReference type="ChEBI" id="CHEBI:30616"/>
        <dbReference type="ChEBI" id="CHEBI:43474"/>
        <dbReference type="ChEBI" id="CHEBI:57416"/>
        <dbReference type="ChEBI" id="CHEBI:57822"/>
        <dbReference type="ChEBI" id="CHEBI:456216"/>
        <dbReference type="EC" id="6.3.2.4"/>
    </reaction>
</comment>
<evidence type="ECO:0000256" key="6">
    <source>
        <dbReference type="ARBA" id="ARBA00022840"/>
    </source>
</evidence>
<keyword evidence="3 12" id="KW-0436">Ligase</keyword>
<keyword evidence="10 15" id="KW-0464">Manganese</keyword>
<keyword evidence="8 12" id="KW-0133">Cell shape</keyword>
<dbReference type="Gene3D" id="3.30.1490.20">
    <property type="entry name" value="ATP-grasp fold, A domain"/>
    <property type="match status" value="1"/>
</dbReference>
<feature type="binding site" evidence="14">
    <location>
        <position position="129"/>
    </location>
    <ligand>
        <name>ATP</name>
        <dbReference type="ChEBI" id="CHEBI:30616"/>
    </ligand>
</feature>
<dbReference type="AlphaFoldDB" id="A0A0L6TVJ9"/>
<dbReference type="GO" id="GO:0008716">
    <property type="term" value="F:D-alanine-D-alanine ligase activity"/>
    <property type="evidence" value="ECO:0007669"/>
    <property type="project" value="UniProtKB-UniRule"/>
</dbReference>
<evidence type="ECO:0000256" key="12">
    <source>
        <dbReference type="HAMAP-Rule" id="MF_00047"/>
    </source>
</evidence>
<accession>A0A0L6TVJ9</accession>
<evidence type="ECO:0000256" key="13">
    <source>
        <dbReference type="PIRSR" id="PIRSR039102-1"/>
    </source>
</evidence>
<keyword evidence="6 16" id="KW-0067">ATP-binding</keyword>
<dbReference type="NCBIfam" id="NF002378">
    <property type="entry name" value="PRK01372.1"/>
    <property type="match status" value="1"/>
</dbReference>
<name>A0A0L6TVJ9_9FIRM</name>
<keyword evidence="11 12" id="KW-0961">Cell wall biogenesis/degradation</keyword>
<dbReference type="GO" id="GO:0005524">
    <property type="term" value="F:ATP binding"/>
    <property type="evidence" value="ECO:0007669"/>
    <property type="project" value="UniProtKB-UniRule"/>
</dbReference>
<dbReference type="SUPFAM" id="SSF56059">
    <property type="entry name" value="Glutathione synthetase ATP-binding domain-like"/>
    <property type="match status" value="1"/>
</dbReference>
<dbReference type="GO" id="GO:0009252">
    <property type="term" value="P:peptidoglycan biosynthetic process"/>
    <property type="evidence" value="ECO:0007669"/>
    <property type="project" value="UniProtKB-UniRule"/>
</dbReference>
<dbReference type="OrthoDB" id="9813261at2"/>
<feature type="active site" evidence="13">
    <location>
        <position position="182"/>
    </location>
</feature>
<feature type="binding site" evidence="15">
    <location>
        <position position="309"/>
    </location>
    <ligand>
        <name>Mg(2+)</name>
        <dbReference type="ChEBI" id="CHEBI:18420"/>
        <label>2</label>
    </ligand>
</feature>
<evidence type="ECO:0000256" key="11">
    <source>
        <dbReference type="ARBA" id="ARBA00023316"/>
    </source>
</evidence>
<keyword evidence="9 12" id="KW-0573">Peptidoglycan synthesis</keyword>
<comment type="pathway">
    <text evidence="12">Cell wall biogenesis; peptidoglycan biosynthesis.</text>
</comment>
<feature type="binding site" evidence="14">
    <location>
        <begin position="174"/>
        <end position="176"/>
    </location>
    <ligand>
        <name>ATP</name>
        <dbReference type="ChEBI" id="CHEBI:30616"/>
    </ligand>
</feature>
<dbReference type="Pfam" id="PF01820">
    <property type="entry name" value="Dala_Dala_lig_N"/>
    <property type="match status" value="1"/>
</dbReference>
<evidence type="ECO:0000256" key="10">
    <source>
        <dbReference type="ARBA" id="ARBA00023211"/>
    </source>
</evidence>
<evidence type="ECO:0000256" key="14">
    <source>
        <dbReference type="PIRSR" id="PIRSR039102-2"/>
    </source>
</evidence>
<evidence type="ECO:0000256" key="7">
    <source>
        <dbReference type="ARBA" id="ARBA00022842"/>
    </source>
</evidence>
<keyword evidence="7 15" id="KW-0460">Magnesium</keyword>
<evidence type="ECO:0000256" key="2">
    <source>
        <dbReference type="ARBA" id="ARBA00010871"/>
    </source>
</evidence>
<dbReference type="PATRIC" id="fig|52689.4.peg.3605"/>
<dbReference type="HAMAP" id="MF_00047">
    <property type="entry name" value="Dala_Dala_lig"/>
    <property type="match status" value="1"/>
</dbReference>
<dbReference type="PANTHER" id="PTHR23132:SF25">
    <property type="entry name" value="D-ALANINE--D-ALANINE LIGASE A"/>
    <property type="match status" value="1"/>
</dbReference>
<dbReference type="PROSITE" id="PS00843">
    <property type="entry name" value="DALA_DALA_LIGASE_1"/>
    <property type="match status" value="1"/>
</dbReference>
<comment type="caution">
    <text evidence="18">The sequence shown here is derived from an EMBL/GenBank/DDBJ whole genome shotgun (WGS) entry which is preliminary data.</text>
</comment>
<dbReference type="Gene3D" id="3.30.470.20">
    <property type="entry name" value="ATP-grasp fold, B domain"/>
    <property type="match status" value="1"/>
</dbReference>
<keyword evidence="4 15" id="KW-0479">Metal-binding</keyword>
<feature type="active site" evidence="13">
    <location>
        <position position="17"/>
    </location>
</feature>
<dbReference type="EMBL" id="LGYO01000069">
    <property type="protein sequence ID" value="KNZ40291.1"/>
    <property type="molecule type" value="Genomic_DNA"/>
</dbReference>
<evidence type="ECO:0000256" key="9">
    <source>
        <dbReference type="ARBA" id="ARBA00022984"/>
    </source>
</evidence>
<proteinExistence type="inferred from homology"/>
<dbReference type="PANTHER" id="PTHR23132">
    <property type="entry name" value="D-ALANINE--D-ALANINE LIGASE"/>
    <property type="match status" value="1"/>
</dbReference>
<dbReference type="FunFam" id="3.30.470.20:FF:000008">
    <property type="entry name" value="D-alanine--D-alanine ligase"/>
    <property type="match status" value="1"/>
</dbReference>
<comment type="subcellular location">
    <subcellularLocation>
        <location evidence="12">Cytoplasm</location>
    </subcellularLocation>
</comment>